<evidence type="ECO:0008006" key="3">
    <source>
        <dbReference type="Google" id="ProtNLM"/>
    </source>
</evidence>
<name>A0A8C4QTJ7_EPTBU</name>
<reference evidence="1" key="2">
    <citation type="submission" date="2025-09" db="UniProtKB">
        <authorList>
            <consortium name="Ensembl"/>
        </authorList>
    </citation>
    <scope>IDENTIFICATION</scope>
</reference>
<dbReference type="Ensembl" id="ENSEBUT00000020893.1">
    <property type="protein sequence ID" value="ENSEBUP00000020317.1"/>
    <property type="gene ID" value="ENSEBUG00000012605.1"/>
</dbReference>
<evidence type="ECO:0000313" key="1">
    <source>
        <dbReference type="Ensembl" id="ENSEBUP00000020317.1"/>
    </source>
</evidence>
<dbReference type="InterPro" id="IPR035940">
    <property type="entry name" value="CAP_sf"/>
</dbReference>
<keyword evidence="2" id="KW-1185">Reference proteome</keyword>
<dbReference type="SUPFAM" id="SSF55797">
    <property type="entry name" value="PR-1-like"/>
    <property type="match status" value="1"/>
</dbReference>
<organism evidence="1 2">
    <name type="scientific">Eptatretus burgeri</name>
    <name type="common">Inshore hagfish</name>
    <dbReference type="NCBI Taxonomy" id="7764"/>
    <lineage>
        <taxon>Eukaryota</taxon>
        <taxon>Metazoa</taxon>
        <taxon>Chordata</taxon>
        <taxon>Craniata</taxon>
        <taxon>Vertebrata</taxon>
        <taxon>Cyclostomata</taxon>
        <taxon>Myxini</taxon>
        <taxon>Myxiniformes</taxon>
        <taxon>Myxinidae</taxon>
        <taxon>Eptatretinae</taxon>
        <taxon>Eptatretus</taxon>
    </lineage>
</organism>
<proteinExistence type="predicted"/>
<reference evidence="1" key="1">
    <citation type="submission" date="2025-08" db="UniProtKB">
        <authorList>
            <consortium name="Ensembl"/>
        </authorList>
    </citation>
    <scope>IDENTIFICATION</scope>
</reference>
<sequence>MASKQFSRDLVREHNVFRKKHGASSLCLSGKLCREAQRFESQINKAKQGTLSHESQ</sequence>
<dbReference type="Proteomes" id="UP000694388">
    <property type="component" value="Unplaced"/>
</dbReference>
<accession>A0A8C4QTJ7</accession>
<protein>
    <recommendedName>
        <fullName evidence="3">SCP domain-containing protein</fullName>
    </recommendedName>
</protein>
<dbReference type="AlphaFoldDB" id="A0A8C4QTJ7"/>
<dbReference type="Gene3D" id="3.40.33.10">
    <property type="entry name" value="CAP"/>
    <property type="match status" value="1"/>
</dbReference>
<evidence type="ECO:0000313" key="2">
    <source>
        <dbReference type="Proteomes" id="UP000694388"/>
    </source>
</evidence>